<dbReference type="Proteomes" id="UP001473302">
    <property type="component" value="Unassembled WGS sequence"/>
</dbReference>
<proteinExistence type="predicted"/>
<sequence length="198" mass="22253">MIINLKSTLATVEVSKPDPSEEKDEHDSSKLCRESKDSIDVIWDLQKDTTYDAKSWSIQISGATGVTFPDSFAGMLDFINDINDFLTIRNVLRKTAHYVQHVLKSNTSAQKVTRMKSSPRFPCTHISTYYTPPRKDVSASKAPLFVRMSDSLVDLTDDESIDSDDDLDVEECEGFIKQSDGKWLHAATGVYMSTNPFE</sequence>
<name>A0ABP9Z3D1_9FUNG</name>
<evidence type="ECO:0000313" key="2">
    <source>
        <dbReference type="Proteomes" id="UP001473302"/>
    </source>
</evidence>
<reference evidence="1 2" key="1">
    <citation type="submission" date="2024-04" db="EMBL/GenBank/DDBJ databases">
        <title>genome sequences of Mucor flavus KT1a and Helicostylum pulchrum KT1b strains isolated from the surface of a dry-aged beef.</title>
        <authorList>
            <person name="Toyotome T."/>
            <person name="Hosono M."/>
            <person name="Torimaru M."/>
            <person name="Fukuda K."/>
            <person name="Mikami N."/>
        </authorList>
    </citation>
    <scope>NUCLEOTIDE SEQUENCE [LARGE SCALE GENOMIC DNA]</scope>
    <source>
        <strain evidence="1 2">KT1a</strain>
    </source>
</reference>
<gene>
    <name evidence="1" type="ORF">MFLAVUS_007103</name>
</gene>
<protein>
    <submittedName>
        <fullName evidence="1">Uncharacterized protein</fullName>
    </submittedName>
</protein>
<comment type="caution">
    <text evidence="1">The sequence shown here is derived from an EMBL/GenBank/DDBJ whole genome shotgun (WGS) entry which is preliminary data.</text>
</comment>
<accession>A0ABP9Z3D1</accession>
<evidence type="ECO:0000313" key="1">
    <source>
        <dbReference type="EMBL" id="GAA5813620.1"/>
    </source>
</evidence>
<organism evidence="1 2">
    <name type="scientific">Mucor flavus</name>
    <dbReference type="NCBI Taxonomy" id="439312"/>
    <lineage>
        <taxon>Eukaryota</taxon>
        <taxon>Fungi</taxon>
        <taxon>Fungi incertae sedis</taxon>
        <taxon>Mucoromycota</taxon>
        <taxon>Mucoromycotina</taxon>
        <taxon>Mucoromycetes</taxon>
        <taxon>Mucorales</taxon>
        <taxon>Mucorineae</taxon>
        <taxon>Mucoraceae</taxon>
        <taxon>Mucor</taxon>
    </lineage>
</organism>
<keyword evidence="2" id="KW-1185">Reference proteome</keyword>
<dbReference type="EMBL" id="BAABUK010000017">
    <property type="protein sequence ID" value="GAA5813620.1"/>
    <property type="molecule type" value="Genomic_DNA"/>
</dbReference>